<evidence type="ECO:0000313" key="2">
    <source>
        <dbReference type="EMBL" id="CPR19406.1"/>
    </source>
</evidence>
<dbReference type="AlphaFoldDB" id="A0A0D6JFF8"/>
<dbReference type="KEGG" id="fiy:BN1229_v1_2151"/>
<dbReference type="PANTHER" id="PTHR38454">
    <property type="entry name" value="INTEGRAL MEMBRANE PROTEIN-RELATED"/>
    <property type="match status" value="1"/>
</dbReference>
<evidence type="ECO:0000256" key="1">
    <source>
        <dbReference type="SAM" id="Phobius"/>
    </source>
</evidence>
<dbReference type="RefSeq" id="WP_152024978.1">
    <property type="nucleotide sequence ID" value="NZ_LN829118.1"/>
</dbReference>
<proteinExistence type="predicted"/>
<protein>
    <recommendedName>
        <fullName evidence="4">YfhO family protein</fullName>
    </recommendedName>
</protein>
<feature type="transmembrane region" description="Helical" evidence="1">
    <location>
        <begin position="460"/>
        <end position="478"/>
    </location>
</feature>
<keyword evidence="1" id="KW-0812">Transmembrane</keyword>
<dbReference type="EMBL" id="LN829119">
    <property type="protein sequence ID" value="CPR19406.1"/>
    <property type="molecule type" value="Genomic_DNA"/>
</dbReference>
<dbReference type="Proteomes" id="UP000033187">
    <property type="component" value="Chromosome 1"/>
</dbReference>
<keyword evidence="3" id="KW-1185">Reference proteome</keyword>
<feature type="transmembrane region" description="Helical" evidence="1">
    <location>
        <begin position="370"/>
        <end position="390"/>
    </location>
</feature>
<feature type="transmembrane region" description="Helical" evidence="1">
    <location>
        <begin position="220"/>
        <end position="242"/>
    </location>
</feature>
<dbReference type="OrthoDB" id="9772884at2"/>
<gene>
    <name evidence="2" type="ORF">YBN1229_v1_2151</name>
</gene>
<reference evidence="3" key="1">
    <citation type="submission" date="2015-02" db="EMBL/GenBank/DDBJ databases">
        <authorList>
            <person name="Chooi Y.-H."/>
        </authorList>
    </citation>
    <scope>NUCLEOTIDE SEQUENCE [LARGE SCALE GENOMIC DNA]</scope>
    <source>
        <strain evidence="3">strain Y</strain>
    </source>
</reference>
<keyword evidence="1" id="KW-0472">Membrane</keyword>
<dbReference type="KEGG" id="fil:BN1229_v1_2151"/>
<feature type="transmembrane region" description="Helical" evidence="1">
    <location>
        <begin position="117"/>
        <end position="133"/>
    </location>
</feature>
<feature type="transmembrane region" description="Helical" evidence="1">
    <location>
        <begin position="163"/>
        <end position="180"/>
    </location>
</feature>
<feature type="transmembrane region" description="Helical" evidence="1">
    <location>
        <begin position="402"/>
        <end position="421"/>
    </location>
</feature>
<evidence type="ECO:0008006" key="4">
    <source>
        <dbReference type="Google" id="ProtNLM"/>
    </source>
</evidence>
<sequence>MRHAGLLFLLCWFVLAWPWLSGHVTIPYDAKAHFLPQVQFFAHALWQGESPFWTPFVFSGHPQVADPQSLIFSPPFALLALFDPAPGLWSADVTTLITIAAGGLALVIWARDQGWETGAAIFTALAFCFGAAMSWRIQHIGQVVSLSMLAITFMLLSRALSRGSWLCGLAAGITASFMVLERDQVALISVYFLTGYVVWHWFSAGVHHSGRRISSSLPPLIAGSIAGTVLVAIPILLTWLLAQMSNRPEIDFIGAGRGSLHPALMVTWLGPDLFGASGDMEDYWGPPSFVWHDTGLYIAQNMGVLYIGAVSFWLMLAGLFSGSLWHREIRFYTIAMLIMLIYALGWYTPVFRLMHMWLPGIDLFRRPADAVFLIGFLTAILAGHGANRLLRSATAPFSRDAWLSAGVVITLGFAYAAYLATHFHQWHEALEPFVISVAFILCAAAVIALVRWLQPIRPHLAAALLVAFAVLDLGFQNGHGGAVGLPPSTYEVLAHGSVNETMVDLKRRVQSGQTATQRDRVELIGLGFHWPNASLTYGLENTLGYNPVRLALYSAATGAGDTSGMHERKFSPLMPSYASPLANLLGLRYIASGVPLEKIDPSVTPGAFPLVARTVDGYIYENPKALPRVLFATRVQQADFDKLLSCGGMPDINYRNTVLLEGPTTPSLPSNATGSAAIREYHNSEIVIDTTSSDGGWLILNDVWHPWWFVEIDGKPAPMLRSNVLFRAVAVPAGTHSVRFNFRPLRGAIEQLTHGSWGPGFQPVGCAPSR</sequence>
<feature type="transmembrane region" description="Helical" evidence="1">
    <location>
        <begin position="186"/>
        <end position="208"/>
    </location>
</feature>
<feature type="transmembrane region" description="Helical" evidence="1">
    <location>
        <begin position="433"/>
        <end position="453"/>
    </location>
</feature>
<keyword evidence="1" id="KW-1133">Transmembrane helix</keyword>
<dbReference type="InterPro" id="IPR018580">
    <property type="entry name" value="Uncharacterised_YfhO"/>
</dbReference>
<name>A0A0D6JFF8_9HYPH</name>
<evidence type="ECO:0000313" key="3">
    <source>
        <dbReference type="Proteomes" id="UP000033187"/>
    </source>
</evidence>
<feature type="transmembrane region" description="Helical" evidence="1">
    <location>
        <begin position="297"/>
        <end position="319"/>
    </location>
</feature>
<organism evidence="2 3">
    <name type="scientific">Candidatus Filomicrobium marinum</name>
    <dbReference type="NCBI Taxonomy" id="1608628"/>
    <lineage>
        <taxon>Bacteria</taxon>
        <taxon>Pseudomonadati</taxon>
        <taxon>Pseudomonadota</taxon>
        <taxon>Alphaproteobacteria</taxon>
        <taxon>Hyphomicrobiales</taxon>
        <taxon>Hyphomicrobiaceae</taxon>
        <taxon>Filomicrobium</taxon>
    </lineage>
</organism>
<feature type="transmembrane region" description="Helical" evidence="1">
    <location>
        <begin position="88"/>
        <end position="110"/>
    </location>
</feature>
<feature type="transmembrane region" description="Helical" evidence="1">
    <location>
        <begin position="331"/>
        <end position="350"/>
    </location>
</feature>
<feature type="transmembrane region" description="Helical" evidence="1">
    <location>
        <begin position="139"/>
        <end position="156"/>
    </location>
</feature>
<dbReference type="PANTHER" id="PTHR38454:SF1">
    <property type="entry name" value="INTEGRAL MEMBRANE PROTEIN"/>
    <property type="match status" value="1"/>
</dbReference>
<accession>A0A0D6JFF8</accession>